<name>A0A0F9EKI6_9ZZZZ</name>
<comment type="caution">
    <text evidence="1">The sequence shown here is derived from an EMBL/GenBank/DDBJ whole genome shotgun (WGS) entry which is preliminary data.</text>
</comment>
<dbReference type="EMBL" id="LAZR01024588">
    <property type="protein sequence ID" value="KKL74638.1"/>
    <property type="molecule type" value="Genomic_DNA"/>
</dbReference>
<evidence type="ECO:0000313" key="1">
    <source>
        <dbReference type="EMBL" id="KKL74638.1"/>
    </source>
</evidence>
<gene>
    <name evidence="1" type="ORF">LCGC14_2062900</name>
</gene>
<dbReference type="AlphaFoldDB" id="A0A0F9EKI6"/>
<feature type="non-terminal residue" evidence="1">
    <location>
        <position position="228"/>
    </location>
</feature>
<sequence>MSSAPVIAPLRTISYSDHWNEAADGCRAASPAWARGAASSFKAFLKPQEYQKYLVGNLDNLMERANFGGYVGGFEFMEAMPSLQKSAAMVTRLALRKPAIGRTAIQQTYGRFEASFGAFGDVMRNEMWKGLKRGAKSEADLMEIARHIDRMTGVMSSKGLGLGKTQRDFEQAFLFFAPRYTRAGFALVADIFKGGFTGDQARKALGSMMAAGAVMYAGIVKALGQEPN</sequence>
<organism evidence="1">
    <name type="scientific">marine sediment metagenome</name>
    <dbReference type="NCBI Taxonomy" id="412755"/>
    <lineage>
        <taxon>unclassified sequences</taxon>
        <taxon>metagenomes</taxon>
        <taxon>ecological metagenomes</taxon>
    </lineage>
</organism>
<reference evidence="1" key="1">
    <citation type="journal article" date="2015" name="Nature">
        <title>Complex archaea that bridge the gap between prokaryotes and eukaryotes.</title>
        <authorList>
            <person name="Spang A."/>
            <person name="Saw J.H."/>
            <person name="Jorgensen S.L."/>
            <person name="Zaremba-Niedzwiedzka K."/>
            <person name="Martijn J."/>
            <person name="Lind A.E."/>
            <person name="van Eijk R."/>
            <person name="Schleper C."/>
            <person name="Guy L."/>
            <person name="Ettema T.J."/>
        </authorList>
    </citation>
    <scope>NUCLEOTIDE SEQUENCE</scope>
</reference>
<protein>
    <submittedName>
        <fullName evidence="1">Uncharacterized protein</fullName>
    </submittedName>
</protein>
<proteinExistence type="predicted"/>
<accession>A0A0F9EKI6</accession>